<accession>A0AAE1H5S3</accession>
<dbReference type="EMBL" id="JAHWGI010000399">
    <property type="protein sequence ID" value="KAK3915058.1"/>
    <property type="molecule type" value="Genomic_DNA"/>
</dbReference>
<dbReference type="Proteomes" id="UP001219518">
    <property type="component" value="Unassembled WGS sequence"/>
</dbReference>
<comment type="caution">
    <text evidence="1">The sequence shown here is derived from an EMBL/GenBank/DDBJ whole genome shotgun (WGS) entry which is preliminary data.</text>
</comment>
<dbReference type="AlphaFoldDB" id="A0AAE1H5S3"/>
<reference evidence="1" key="1">
    <citation type="submission" date="2021-07" db="EMBL/GenBank/DDBJ databases">
        <authorList>
            <person name="Catto M.A."/>
            <person name="Jacobson A."/>
            <person name="Kennedy G."/>
            <person name="Labadie P."/>
            <person name="Hunt B.G."/>
            <person name="Srinivasan R."/>
        </authorList>
    </citation>
    <scope>NUCLEOTIDE SEQUENCE</scope>
    <source>
        <strain evidence="1">PL_HMW_Pooled</strain>
        <tissue evidence="1">Head</tissue>
    </source>
</reference>
<name>A0AAE1H5S3_9NEOP</name>
<sequence length="67" mass="7525">MSVLMYFLTGRGTDLLNTRICSKLQSIQHIILANKSLKERPVTLYLPKNRGNVGASREGLSQDFNLC</sequence>
<evidence type="ECO:0000313" key="2">
    <source>
        <dbReference type="Proteomes" id="UP001219518"/>
    </source>
</evidence>
<protein>
    <submittedName>
        <fullName evidence="1">Exosome complex component Rrp4</fullName>
    </submittedName>
</protein>
<organism evidence="1 2">
    <name type="scientific">Frankliniella fusca</name>
    <dbReference type="NCBI Taxonomy" id="407009"/>
    <lineage>
        <taxon>Eukaryota</taxon>
        <taxon>Metazoa</taxon>
        <taxon>Ecdysozoa</taxon>
        <taxon>Arthropoda</taxon>
        <taxon>Hexapoda</taxon>
        <taxon>Insecta</taxon>
        <taxon>Pterygota</taxon>
        <taxon>Neoptera</taxon>
        <taxon>Paraneoptera</taxon>
        <taxon>Thysanoptera</taxon>
        <taxon>Terebrantia</taxon>
        <taxon>Thripoidea</taxon>
        <taxon>Thripidae</taxon>
        <taxon>Frankliniella</taxon>
    </lineage>
</organism>
<reference evidence="1" key="2">
    <citation type="journal article" date="2023" name="BMC Genomics">
        <title>Pest status, molecular evolution, and epigenetic factors derived from the genome assembly of Frankliniella fusca, a thysanopteran phytovirus vector.</title>
        <authorList>
            <person name="Catto M.A."/>
            <person name="Labadie P.E."/>
            <person name="Jacobson A.L."/>
            <person name="Kennedy G.G."/>
            <person name="Srinivasan R."/>
            <person name="Hunt B.G."/>
        </authorList>
    </citation>
    <scope>NUCLEOTIDE SEQUENCE</scope>
    <source>
        <strain evidence="1">PL_HMW_Pooled</strain>
    </source>
</reference>
<evidence type="ECO:0000313" key="1">
    <source>
        <dbReference type="EMBL" id="KAK3915058.1"/>
    </source>
</evidence>
<gene>
    <name evidence="1" type="ORF">KUF71_024335</name>
</gene>
<proteinExistence type="predicted"/>
<keyword evidence="2" id="KW-1185">Reference proteome</keyword>